<reference evidence="1" key="1">
    <citation type="journal article" date="2016" name="Nat. Genet.">
        <title>A high-quality carrot genome assembly provides new insights into carotenoid accumulation and asterid genome evolution.</title>
        <authorList>
            <person name="Iorizzo M."/>
            <person name="Ellison S."/>
            <person name="Senalik D."/>
            <person name="Zeng P."/>
            <person name="Satapoomin P."/>
            <person name="Huang J."/>
            <person name="Bowman M."/>
            <person name="Iovene M."/>
            <person name="Sanseverino W."/>
            <person name="Cavagnaro P."/>
            <person name="Yildiz M."/>
            <person name="Macko-Podgorni A."/>
            <person name="Moranska E."/>
            <person name="Grzebelus E."/>
            <person name="Grzebelus D."/>
            <person name="Ashrafi H."/>
            <person name="Zheng Z."/>
            <person name="Cheng S."/>
            <person name="Spooner D."/>
            <person name="Van Deynze A."/>
            <person name="Simon P."/>
        </authorList>
    </citation>
    <scope>NUCLEOTIDE SEQUENCE [LARGE SCALE GENOMIC DNA]</scope>
    <source>
        <tissue evidence="1">Leaf</tissue>
    </source>
</reference>
<name>A0A166CUC8_DAUCS</name>
<dbReference type="Gramene" id="KZN04344">
    <property type="protein sequence ID" value="KZN04344"/>
    <property type="gene ID" value="DCAR_005181"/>
</dbReference>
<evidence type="ECO:0000313" key="1">
    <source>
        <dbReference type="EMBL" id="KZN04344.1"/>
    </source>
</evidence>
<accession>A0A166CUC8</accession>
<reference evidence="2" key="2">
    <citation type="submission" date="2022-03" db="EMBL/GenBank/DDBJ databases">
        <title>Draft title - Genomic analysis of global carrot germplasm unveils the trajectory of domestication and the origin of high carotenoid orange carrot.</title>
        <authorList>
            <person name="Iorizzo M."/>
            <person name="Ellison S."/>
            <person name="Senalik D."/>
            <person name="Macko-Podgorni A."/>
            <person name="Grzebelus D."/>
            <person name="Bostan H."/>
            <person name="Rolling W."/>
            <person name="Curaba J."/>
            <person name="Simon P."/>
        </authorList>
    </citation>
    <scope>NUCLEOTIDE SEQUENCE</scope>
    <source>
        <tissue evidence="2">Leaf</tissue>
    </source>
</reference>
<gene>
    <name evidence="1" type="ORF">DCAR_005181</name>
    <name evidence="2" type="ORF">DCAR_0415716</name>
</gene>
<dbReference type="AlphaFoldDB" id="A0A166CUC8"/>
<organism evidence="1">
    <name type="scientific">Daucus carota subsp. sativus</name>
    <name type="common">Carrot</name>
    <dbReference type="NCBI Taxonomy" id="79200"/>
    <lineage>
        <taxon>Eukaryota</taxon>
        <taxon>Viridiplantae</taxon>
        <taxon>Streptophyta</taxon>
        <taxon>Embryophyta</taxon>
        <taxon>Tracheophyta</taxon>
        <taxon>Spermatophyta</taxon>
        <taxon>Magnoliopsida</taxon>
        <taxon>eudicotyledons</taxon>
        <taxon>Gunneridae</taxon>
        <taxon>Pentapetalae</taxon>
        <taxon>asterids</taxon>
        <taxon>campanulids</taxon>
        <taxon>Apiales</taxon>
        <taxon>Apiaceae</taxon>
        <taxon>Apioideae</taxon>
        <taxon>Scandiceae</taxon>
        <taxon>Daucinae</taxon>
        <taxon>Daucus</taxon>
        <taxon>Daucus sect. Daucus</taxon>
    </lineage>
</organism>
<dbReference type="STRING" id="79200.A0A166CUC8"/>
<dbReference type="EMBL" id="CP093346">
    <property type="protein sequence ID" value="WOG96381.1"/>
    <property type="molecule type" value="Genomic_DNA"/>
</dbReference>
<sequence length="77" mass="8378">MAMTAILDDKLIKMREQFVAGVDEDLEDKLHPGGPSDPLGLADDLDQAALLEVKEVKKTCNVCDARILVAWLSVGIK</sequence>
<dbReference type="EMBL" id="LNRQ01000002">
    <property type="protein sequence ID" value="KZN04344.1"/>
    <property type="molecule type" value="Genomic_DNA"/>
</dbReference>
<evidence type="ECO:0000313" key="2">
    <source>
        <dbReference type="EMBL" id="WOG96381.1"/>
    </source>
</evidence>
<proteinExistence type="predicted"/>
<protein>
    <submittedName>
        <fullName evidence="1">Uncharacterized protein</fullName>
    </submittedName>
</protein>
<dbReference type="Proteomes" id="UP000077755">
    <property type="component" value="Chromosome 4"/>
</dbReference>
<evidence type="ECO:0000313" key="3">
    <source>
        <dbReference type="Proteomes" id="UP000077755"/>
    </source>
</evidence>
<keyword evidence="3" id="KW-1185">Reference proteome</keyword>